<dbReference type="SUPFAM" id="SSF141457">
    <property type="entry name" value="BH3618-like"/>
    <property type="match status" value="1"/>
</dbReference>
<keyword evidence="6" id="KW-1185">Reference proteome</keyword>
<dbReference type="PANTHER" id="PTHR39190">
    <property type="entry name" value="FLAGELLAR ASSEMBLY FACTOR FLIW"/>
    <property type="match status" value="1"/>
</dbReference>
<dbReference type="NCBIfam" id="NF009793">
    <property type="entry name" value="PRK13285.1-1"/>
    <property type="match status" value="1"/>
</dbReference>
<protein>
    <recommendedName>
        <fullName evidence="4">Flagellar assembly factor FliW</fullName>
    </recommendedName>
</protein>
<gene>
    <name evidence="4" type="primary">fliW</name>
    <name evidence="5" type="ORF">GH741_04700</name>
</gene>
<evidence type="ECO:0000256" key="4">
    <source>
        <dbReference type="HAMAP-Rule" id="MF_01185"/>
    </source>
</evidence>
<keyword evidence="5" id="KW-0282">Flagellum</keyword>
<comment type="subunit">
    <text evidence="4">Interacts with translational regulator CsrA and flagellin(s).</text>
</comment>
<proteinExistence type="inferred from homology"/>
<evidence type="ECO:0000256" key="1">
    <source>
        <dbReference type="ARBA" id="ARBA00022490"/>
    </source>
</evidence>
<name>A0A6A8D887_9BACI</name>
<comment type="similarity">
    <text evidence="4">Belongs to the FliW family.</text>
</comment>
<keyword evidence="5" id="KW-0966">Cell projection</keyword>
<dbReference type="HAMAP" id="MF_01185">
    <property type="entry name" value="FliW"/>
    <property type="match status" value="1"/>
</dbReference>
<dbReference type="Pfam" id="PF02623">
    <property type="entry name" value="FliW"/>
    <property type="match status" value="1"/>
</dbReference>
<keyword evidence="1 4" id="KW-0963">Cytoplasm</keyword>
<dbReference type="RefSeq" id="WP_153735631.1">
    <property type="nucleotide sequence ID" value="NZ_WJNG01000003.1"/>
</dbReference>
<dbReference type="EMBL" id="WJNG01000003">
    <property type="protein sequence ID" value="MRH41973.1"/>
    <property type="molecule type" value="Genomic_DNA"/>
</dbReference>
<dbReference type="Gene3D" id="2.30.290.10">
    <property type="entry name" value="BH3618-like"/>
    <property type="match status" value="1"/>
</dbReference>
<keyword evidence="3 4" id="KW-0810">Translation regulation</keyword>
<keyword evidence="2 4" id="KW-1005">Bacterial flagellum biogenesis</keyword>
<comment type="subcellular location">
    <subcellularLocation>
        <location evidence="4">Cytoplasm</location>
    </subcellularLocation>
</comment>
<evidence type="ECO:0000256" key="3">
    <source>
        <dbReference type="ARBA" id="ARBA00022845"/>
    </source>
</evidence>
<evidence type="ECO:0000313" key="6">
    <source>
        <dbReference type="Proteomes" id="UP000799092"/>
    </source>
</evidence>
<reference evidence="5" key="1">
    <citation type="submission" date="2019-11" db="EMBL/GenBank/DDBJ databases">
        <authorList>
            <person name="Li J."/>
        </authorList>
    </citation>
    <scope>NUCLEOTIDE SEQUENCE</scope>
    <source>
        <strain evidence="5">B6B</strain>
    </source>
</reference>
<dbReference type="GO" id="GO:0005737">
    <property type="term" value="C:cytoplasm"/>
    <property type="evidence" value="ECO:0007669"/>
    <property type="project" value="UniProtKB-SubCell"/>
</dbReference>
<organism evidence="5 6">
    <name type="scientific">Aquibacillus halophilus</name>
    <dbReference type="NCBI Taxonomy" id="930132"/>
    <lineage>
        <taxon>Bacteria</taxon>
        <taxon>Bacillati</taxon>
        <taxon>Bacillota</taxon>
        <taxon>Bacilli</taxon>
        <taxon>Bacillales</taxon>
        <taxon>Bacillaceae</taxon>
        <taxon>Aquibacillus</taxon>
    </lineage>
</organism>
<dbReference type="GO" id="GO:0006417">
    <property type="term" value="P:regulation of translation"/>
    <property type="evidence" value="ECO:0007669"/>
    <property type="project" value="UniProtKB-KW"/>
</dbReference>
<keyword evidence="4" id="KW-0143">Chaperone</keyword>
<evidence type="ECO:0000256" key="2">
    <source>
        <dbReference type="ARBA" id="ARBA00022795"/>
    </source>
</evidence>
<dbReference type="OrthoDB" id="9801235at2"/>
<dbReference type="Proteomes" id="UP000799092">
    <property type="component" value="Unassembled WGS sequence"/>
</dbReference>
<dbReference type="GO" id="GO:0044780">
    <property type="term" value="P:bacterial-type flagellum assembly"/>
    <property type="evidence" value="ECO:0007669"/>
    <property type="project" value="UniProtKB-UniRule"/>
</dbReference>
<dbReference type="InterPro" id="IPR024046">
    <property type="entry name" value="Flagellar_assmbl_FliW_dom_sf"/>
</dbReference>
<evidence type="ECO:0000313" key="5">
    <source>
        <dbReference type="EMBL" id="MRH41973.1"/>
    </source>
</evidence>
<dbReference type="InterPro" id="IPR003775">
    <property type="entry name" value="Flagellar_assembly_factor_FliW"/>
</dbReference>
<comment type="caution">
    <text evidence="5">The sequence shown here is derived from an EMBL/GenBank/DDBJ whole genome shotgun (WGS) entry which is preliminary data.</text>
</comment>
<accession>A0A6A8D887</accession>
<keyword evidence="5" id="KW-0969">Cilium</keyword>
<comment type="function">
    <text evidence="4">Acts as an anti-CsrA protein, binds CsrA and prevents it from repressing translation of its target genes, one of which is flagellin. Binds to flagellin and participates in the assembly of the flagellum.</text>
</comment>
<dbReference type="AlphaFoldDB" id="A0A6A8D887"/>
<sequence>MHLHTKYFGEIKVNQQDIITFPQGVPGFQDEKEFVLLPLEDNPVFQVLQSTNEQELAFIVVNPFLFVKDYEFDIDENTIESLDIQSETDVQILSIVSLREPFETSTANLQAPIVINQVKKIGKQYITNIKKFATKEAIFTPQLTSQVKED</sequence>
<dbReference type="PANTHER" id="PTHR39190:SF1">
    <property type="entry name" value="FLAGELLAR ASSEMBLY FACTOR FLIW"/>
    <property type="match status" value="1"/>
</dbReference>